<evidence type="ECO:0000259" key="2">
    <source>
        <dbReference type="PROSITE" id="PS51900"/>
    </source>
</evidence>
<dbReference type="PANTHER" id="PTHR35617:SF3">
    <property type="entry name" value="CORE-BINDING (CB) DOMAIN-CONTAINING PROTEIN"/>
    <property type="match status" value="1"/>
</dbReference>
<dbReference type="GO" id="GO:0003677">
    <property type="term" value="F:DNA binding"/>
    <property type="evidence" value="ECO:0007669"/>
    <property type="project" value="UniProtKB-KW"/>
</dbReference>
<sequence>PGISQQAEGFIKRAWAKSTHKRYASAWRKWVSWCNGRDLNPMGSGIDMIINFLAELASSGLAYRTINNFRSAISAGHPPIEGKQVGEHPLVCKLLRGIRFSNPPQPKYSVLW</sequence>
<protein>
    <recommendedName>
        <fullName evidence="2">Core-binding (CB) domain-containing protein</fullName>
    </recommendedName>
</protein>
<evidence type="ECO:0000313" key="4">
    <source>
        <dbReference type="Proteomes" id="UP001066276"/>
    </source>
</evidence>
<dbReference type="AlphaFoldDB" id="A0AAV7S512"/>
<reference evidence="3" key="1">
    <citation type="journal article" date="2022" name="bioRxiv">
        <title>Sequencing and chromosome-scale assembly of the giantPleurodeles waltlgenome.</title>
        <authorList>
            <person name="Brown T."/>
            <person name="Elewa A."/>
            <person name="Iarovenko S."/>
            <person name="Subramanian E."/>
            <person name="Araus A.J."/>
            <person name="Petzold A."/>
            <person name="Susuki M."/>
            <person name="Suzuki K.-i.T."/>
            <person name="Hayashi T."/>
            <person name="Toyoda A."/>
            <person name="Oliveira C."/>
            <person name="Osipova E."/>
            <person name="Leigh N.D."/>
            <person name="Simon A."/>
            <person name="Yun M.H."/>
        </authorList>
    </citation>
    <scope>NUCLEOTIDE SEQUENCE</scope>
    <source>
        <strain evidence="3">20211129_DDA</strain>
        <tissue evidence="3">Liver</tissue>
    </source>
</reference>
<dbReference type="EMBL" id="JANPWB010000009">
    <property type="protein sequence ID" value="KAJ1159285.1"/>
    <property type="molecule type" value="Genomic_DNA"/>
</dbReference>
<dbReference type="InterPro" id="IPR044068">
    <property type="entry name" value="CB"/>
</dbReference>
<gene>
    <name evidence="3" type="ORF">NDU88_011952</name>
</gene>
<keyword evidence="4" id="KW-1185">Reference proteome</keyword>
<dbReference type="SUPFAM" id="SSF47823">
    <property type="entry name" value="lambda integrase-like, N-terminal domain"/>
    <property type="match status" value="1"/>
</dbReference>
<proteinExistence type="predicted"/>
<dbReference type="Gene3D" id="1.10.150.130">
    <property type="match status" value="1"/>
</dbReference>
<evidence type="ECO:0000313" key="3">
    <source>
        <dbReference type="EMBL" id="KAJ1159285.1"/>
    </source>
</evidence>
<organism evidence="3 4">
    <name type="scientific">Pleurodeles waltl</name>
    <name type="common">Iberian ribbed newt</name>
    <dbReference type="NCBI Taxonomy" id="8319"/>
    <lineage>
        <taxon>Eukaryota</taxon>
        <taxon>Metazoa</taxon>
        <taxon>Chordata</taxon>
        <taxon>Craniata</taxon>
        <taxon>Vertebrata</taxon>
        <taxon>Euteleostomi</taxon>
        <taxon>Amphibia</taxon>
        <taxon>Batrachia</taxon>
        <taxon>Caudata</taxon>
        <taxon>Salamandroidea</taxon>
        <taxon>Salamandridae</taxon>
        <taxon>Pleurodelinae</taxon>
        <taxon>Pleurodeles</taxon>
    </lineage>
</organism>
<dbReference type="Proteomes" id="UP001066276">
    <property type="component" value="Chromosome 5"/>
</dbReference>
<feature type="non-terminal residue" evidence="3">
    <location>
        <position position="112"/>
    </location>
</feature>
<feature type="domain" description="Core-binding (CB)" evidence="2">
    <location>
        <begin position="1"/>
        <end position="81"/>
    </location>
</feature>
<comment type="caution">
    <text evidence="3">The sequence shown here is derived from an EMBL/GenBank/DDBJ whole genome shotgun (WGS) entry which is preliminary data.</text>
</comment>
<evidence type="ECO:0000256" key="1">
    <source>
        <dbReference type="ARBA" id="ARBA00023125"/>
    </source>
</evidence>
<dbReference type="InterPro" id="IPR010998">
    <property type="entry name" value="Integrase_recombinase_N"/>
</dbReference>
<dbReference type="PROSITE" id="PS51900">
    <property type="entry name" value="CB"/>
    <property type="match status" value="1"/>
</dbReference>
<feature type="non-terminal residue" evidence="3">
    <location>
        <position position="1"/>
    </location>
</feature>
<dbReference type="PANTHER" id="PTHR35617">
    <property type="entry name" value="PHAGE_INTEGRASE DOMAIN-CONTAINING PROTEIN"/>
    <property type="match status" value="1"/>
</dbReference>
<keyword evidence="1" id="KW-0238">DNA-binding</keyword>
<accession>A0AAV7S512</accession>
<name>A0AAV7S512_PLEWA</name>